<feature type="domain" description="Pesticidal crystal protein Cry22Aa Ig-like" evidence="3">
    <location>
        <begin position="209"/>
        <end position="259"/>
    </location>
</feature>
<dbReference type="EMBL" id="FNZX01000003">
    <property type="protein sequence ID" value="SEK20985.1"/>
    <property type="molecule type" value="Genomic_DNA"/>
</dbReference>
<accession>A0A1H7FCL6</accession>
<sequence length="420" mass="46983">MGMTKSSKNNKKKTRKIYRLFIPLAAVIAVCLGVGAYFYYDYSSRVYSSCVVELGGEVSAADFLKNPDQTAEFTSDTVITTDFPGTYDVGIVSGKYTYQCTLEVQDTVAPELTVKQLTRTKEEIPAAQDFVESVSDLSGDVSVYFGEAISFDNYGQIPITIVAEDGSGNKTEADTVLNLVQEYDIEPPVIEGQLDKIVYAGTSVSFKTDVVVTDNVDTDIEVQVDSSKVDLDTPGEYTVVYTATDSMGNMDLKEGTITVIQQEYTEEEVFALADEVLAEIITDDMSAYDKAHAIYVWVQGNIGYSESEDSGDWLKGAYDGLKNRHGDCYNYFAVSKALLTRAGIPNEDIEIIPTATRHHYWNVIDCGEGWRHFDTTPRLDKSFKGFYLTDEELMTYSDAHYHSHNYDREIYTYFNDNQEQ</sequence>
<feature type="domain" description="Transglutaminase-like" evidence="2">
    <location>
        <begin position="277"/>
        <end position="374"/>
    </location>
</feature>
<dbReference type="RefSeq" id="WP_074788806.1">
    <property type="nucleotide sequence ID" value="NZ_FNZX01000003.1"/>
</dbReference>
<name>A0A1H7FCL6_9FIRM</name>
<organism evidence="4 5">
    <name type="scientific">Pseudobutyrivibrio ruminis</name>
    <dbReference type="NCBI Taxonomy" id="46206"/>
    <lineage>
        <taxon>Bacteria</taxon>
        <taxon>Bacillati</taxon>
        <taxon>Bacillota</taxon>
        <taxon>Clostridia</taxon>
        <taxon>Lachnospirales</taxon>
        <taxon>Lachnospiraceae</taxon>
        <taxon>Pseudobutyrivibrio</taxon>
    </lineage>
</organism>
<keyword evidence="1" id="KW-0812">Transmembrane</keyword>
<evidence type="ECO:0000259" key="3">
    <source>
        <dbReference type="Pfam" id="PF16403"/>
    </source>
</evidence>
<protein>
    <submittedName>
        <fullName evidence="4">Transglutaminase-like superfamily protein</fullName>
    </submittedName>
</protein>
<dbReference type="Pfam" id="PF01841">
    <property type="entry name" value="Transglut_core"/>
    <property type="match status" value="1"/>
</dbReference>
<dbReference type="Pfam" id="PF16403">
    <property type="entry name" value="Bact_surface_Ig-like"/>
    <property type="match status" value="1"/>
</dbReference>
<dbReference type="AlphaFoldDB" id="A0A1H7FCL6"/>
<dbReference type="Proteomes" id="UP000182321">
    <property type="component" value="Unassembled WGS sequence"/>
</dbReference>
<keyword evidence="5" id="KW-1185">Reference proteome</keyword>
<dbReference type="InterPro" id="IPR013783">
    <property type="entry name" value="Ig-like_fold"/>
</dbReference>
<feature type="transmembrane region" description="Helical" evidence="1">
    <location>
        <begin position="20"/>
        <end position="40"/>
    </location>
</feature>
<dbReference type="Gene3D" id="3.10.620.30">
    <property type="match status" value="1"/>
</dbReference>
<keyword evidence="1" id="KW-1133">Transmembrane helix</keyword>
<gene>
    <name evidence="4" type="ORF">SAMN02910377_00313</name>
</gene>
<dbReference type="SUPFAM" id="SSF54001">
    <property type="entry name" value="Cysteine proteinases"/>
    <property type="match status" value="1"/>
</dbReference>
<dbReference type="InterPro" id="IPR002931">
    <property type="entry name" value="Transglutaminase-like"/>
</dbReference>
<reference evidence="5" key="1">
    <citation type="submission" date="2016-10" db="EMBL/GenBank/DDBJ databases">
        <authorList>
            <person name="Varghese N."/>
        </authorList>
    </citation>
    <scope>NUCLEOTIDE SEQUENCE [LARGE SCALE GENOMIC DNA]</scope>
    <source>
        <strain evidence="5">ACV-9</strain>
    </source>
</reference>
<dbReference type="Gene3D" id="2.60.40.10">
    <property type="entry name" value="Immunoglobulins"/>
    <property type="match status" value="1"/>
</dbReference>
<evidence type="ECO:0000259" key="2">
    <source>
        <dbReference type="Pfam" id="PF01841"/>
    </source>
</evidence>
<evidence type="ECO:0000313" key="5">
    <source>
        <dbReference type="Proteomes" id="UP000182321"/>
    </source>
</evidence>
<dbReference type="InterPro" id="IPR038765">
    <property type="entry name" value="Papain-like_cys_pep_sf"/>
</dbReference>
<dbReference type="InterPro" id="IPR032179">
    <property type="entry name" value="Cry22Aa_Ig-like"/>
</dbReference>
<keyword evidence="1" id="KW-0472">Membrane</keyword>
<evidence type="ECO:0000256" key="1">
    <source>
        <dbReference type="SAM" id="Phobius"/>
    </source>
</evidence>
<proteinExistence type="predicted"/>
<evidence type="ECO:0000313" key="4">
    <source>
        <dbReference type="EMBL" id="SEK20985.1"/>
    </source>
</evidence>